<evidence type="ECO:0000313" key="7">
    <source>
        <dbReference type="Proteomes" id="UP000823485"/>
    </source>
</evidence>
<dbReference type="SUPFAM" id="SSF53850">
    <property type="entry name" value="Periplasmic binding protein-like II"/>
    <property type="match status" value="1"/>
</dbReference>
<dbReference type="Gene3D" id="3.10.105.10">
    <property type="entry name" value="Dipeptide-binding Protein, Domain 3"/>
    <property type="match status" value="1"/>
</dbReference>
<evidence type="ECO:0000256" key="4">
    <source>
        <dbReference type="SAM" id="SignalP"/>
    </source>
</evidence>
<dbReference type="Proteomes" id="UP000823485">
    <property type="component" value="Unassembled WGS sequence"/>
</dbReference>
<feature type="chain" id="PRO_5045442631" evidence="4">
    <location>
        <begin position="24"/>
        <end position="606"/>
    </location>
</feature>
<comment type="caution">
    <text evidence="6">The sequence shown here is derived from an EMBL/GenBank/DDBJ whole genome shotgun (WGS) entry which is preliminary data.</text>
</comment>
<sequence>MSSKRKWRRMLYACTLGLLLALAACSGKKDSMADESGDKKTEKESKQVYSIDDFKLEKTNKGKAIDGGHFKYGIVYDTPFEGILNYNFSSGVPDGEIIDWFYGGLLNADKNHNITQDGAATFEVDESGRVFTFKIRDNVNWHDGKPVTAEDWAFAHEVIGHPDYTGVRYNDDFINIEGMEEYHSGKADSISGIEVLDDKTLRITYKKASPSLLSGGVWSRPLAKHIFKDIPVAKMEESDAVRKNPIGFGPFKIESITPGEAVVMTKNEDYWEGEPKLDKVTLKIINPKTVVQALKTGEVDTVDSFPADQYPDNAQMSNVEFLGNIEMSYTYIGFKLGTWDKEKKEVKPDPKKKMADVNLRKAMWHAIDNDAVGKQFYHGLRWRANTLIPPSHPTFHDKDNPGLTYDPEKAKKILDEAGYKDVDGDGMREDPQGKELVINFASMSGGDVAEPLANFYIQAWKNVGLHVQLLDGRLHEFNSFYDRVGNTGEDDPAIDIYMAAWSVATDVNPAGTYGRKALFNFPRYASEENDRLLDEGASEKAMDQEYRQEVYKEWQQLMVDEVPVIPTLYRAEITPVNNRVLNYTVEYYGLDRHEIAVTQEEPIKEK</sequence>
<gene>
    <name evidence="6" type="ORF">JOC94_002865</name>
</gene>
<evidence type="ECO:0000259" key="5">
    <source>
        <dbReference type="Pfam" id="PF00496"/>
    </source>
</evidence>
<dbReference type="InterPro" id="IPR030678">
    <property type="entry name" value="Peptide/Ni-bd"/>
</dbReference>
<evidence type="ECO:0000256" key="3">
    <source>
        <dbReference type="ARBA" id="ARBA00022729"/>
    </source>
</evidence>
<evidence type="ECO:0000313" key="6">
    <source>
        <dbReference type="EMBL" id="MBM7715876.1"/>
    </source>
</evidence>
<dbReference type="InterPro" id="IPR039424">
    <property type="entry name" value="SBP_5"/>
</dbReference>
<dbReference type="EMBL" id="JAFBFH010000019">
    <property type="protein sequence ID" value="MBM7715876.1"/>
    <property type="molecule type" value="Genomic_DNA"/>
</dbReference>
<feature type="signal peptide" evidence="4">
    <location>
        <begin position="1"/>
        <end position="23"/>
    </location>
</feature>
<feature type="domain" description="Solute-binding protein family 5" evidence="5">
    <location>
        <begin position="119"/>
        <end position="510"/>
    </location>
</feature>
<dbReference type="PANTHER" id="PTHR30290:SF9">
    <property type="entry name" value="OLIGOPEPTIDE-BINDING PROTEIN APPA"/>
    <property type="match status" value="1"/>
</dbReference>
<keyword evidence="7" id="KW-1185">Reference proteome</keyword>
<organism evidence="6 7">
    <name type="scientific">Siminovitchia thermophila</name>
    <dbReference type="NCBI Taxonomy" id="1245522"/>
    <lineage>
        <taxon>Bacteria</taxon>
        <taxon>Bacillati</taxon>
        <taxon>Bacillota</taxon>
        <taxon>Bacilli</taxon>
        <taxon>Bacillales</taxon>
        <taxon>Bacillaceae</taxon>
        <taxon>Siminovitchia</taxon>
    </lineage>
</organism>
<evidence type="ECO:0000256" key="1">
    <source>
        <dbReference type="ARBA" id="ARBA00005695"/>
    </source>
</evidence>
<protein>
    <submittedName>
        <fullName evidence="6">Peptide/nickel transport system substrate-binding protein</fullName>
    </submittedName>
</protein>
<dbReference type="PIRSF" id="PIRSF002741">
    <property type="entry name" value="MppA"/>
    <property type="match status" value="1"/>
</dbReference>
<dbReference type="InterPro" id="IPR000914">
    <property type="entry name" value="SBP_5_dom"/>
</dbReference>
<evidence type="ECO:0000256" key="2">
    <source>
        <dbReference type="ARBA" id="ARBA00022448"/>
    </source>
</evidence>
<dbReference type="NCBIfam" id="NF045467">
    <property type="entry name" value="Opp4A"/>
    <property type="match status" value="1"/>
</dbReference>
<comment type="similarity">
    <text evidence="1">Belongs to the bacterial solute-binding protein 5 family.</text>
</comment>
<reference evidence="6 7" key="1">
    <citation type="submission" date="2021-01" db="EMBL/GenBank/DDBJ databases">
        <title>Genomic Encyclopedia of Type Strains, Phase IV (KMG-IV): sequencing the most valuable type-strain genomes for metagenomic binning, comparative biology and taxonomic classification.</title>
        <authorList>
            <person name="Goeker M."/>
        </authorList>
    </citation>
    <scope>NUCLEOTIDE SEQUENCE [LARGE SCALE GENOMIC DNA]</scope>
    <source>
        <strain evidence="6 7">DSM 105453</strain>
    </source>
</reference>
<dbReference type="RefSeq" id="WP_205179613.1">
    <property type="nucleotide sequence ID" value="NZ_JAFBFH010000019.1"/>
</dbReference>
<accession>A0ABS2RBA2</accession>
<dbReference type="CDD" id="cd08510">
    <property type="entry name" value="PBP2_Lactococcal_OppA_like"/>
    <property type="match status" value="1"/>
</dbReference>
<keyword evidence="3 4" id="KW-0732">Signal</keyword>
<name>A0ABS2RBA2_9BACI</name>
<dbReference type="PROSITE" id="PS51257">
    <property type="entry name" value="PROKAR_LIPOPROTEIN"/>
    <property type="match status" value="1"/>
</dbReference>
<dbReference type="PANTHER" id="PTHR30290">
    <property type="entry name" value="PERIPLASMIC BINDING COMPONENT OF ABC TRANSPORTER"/>
    <property type="match status" value="1"/>
</dbReference>
<proteinExistence type="inferred from homology"/>
<dbReference type="Pfam" id="PF00496">
    <property type="entry name" value="SBP_bac_5"/>
    <property type="match status" value="1"/>
</dbReference>
<keyword evidence="2" id="KW-0813">Transport</keyword>
<dbReference type="Gene3D" id="3.40.190.10">
    <property type="entry name" value="Periplasmic binding protein-like II"/>
    <property type="match status" value="1"/>
</dbReference>
<dbReference type="InterPro" id="IPR050034">
    <property type="entry name" value="Opp4A"/>
</dbReference>